<gene>
    <name evidence="2" type="ORF">GH984_10295</name>
</gene>
<proteinExistence type="predicted"/>
<dbReference type="Gene3D" id="3.30.460.10">
    <property type="entry name" value="Beta Polymerase, domain 2"/>
    <property type="match status" value="1"/>
</dbReference>
<name>A0A6N7QVB3_9GAMM</name>
<evidence type="ECO:0000313" key="2">
    <source>
        <dbReference type="EMBL" id="MRH79088.1"/>
    </source>
</evidence>
<dbReference type="Proteomes" id="UP000433788">
    <property type="component" value="Unassembled WGS sequence"/>
</dbReference>
<dbReference type="EMBL" id="WJPP01000005">
    <property type="protein sequence ID" value="MRH79088.1"/>
    <property type="molecule type" value="Genomic_DNA"/>
</dbReference>
<dbReference type="InterPro" id="IPR002934">
    <property type="entry name" value="Polymerase_NTP_transf_dom"/>
</dbReference>
<sequence length="85" mass="9376">MRRECGSTARVRLFGSRLDDSRRGGDVDLLIELDNPVERPALLSARLSALISRSLGGRRVDVLLSAPNLTRQAVHRVAEQQGQLL</sequence>
<dbReference type="Pfam" id="PF01909">
    <property type="entry name" value="NTP_transf_2"/>
    <property type="match status" value="1"/>
</dbReference>
<evidence type="ECO:0000313" key="3">
    <source>
        <dbReference type="Proteomes" id="UP000433788"/>
    </source>
</evidence>
<organism evidence="2 3">
    <name type="scientific">Spiribacter salilacus</name>
    <dbReference type="NCBI Taxonomy" id="2664894"/>
    <lineage>
        <taxon>Bacteria</taxon>
        <taxon>Pseudomonadati</taxon>
        <taxon>Pseudomonadota</taxon>
        <taxon>Gammaproteobacteria</taxon>
        <taxon>Chromatiales</taxon>
        <taxon>Ectothiorhodospiraceae</taxon>
        <taxon>Spiribacter</taxon>
    </lineage>
</organism>
<protein>
    <submittedName>
        <fullName evidence="2">Nucleotidyltransferase domain-containing protein</fullName>
    </submittedName>
</protein>
<dbReference type="InterPro" id="IPR043519">
    <property type="entry name" value="NT_sf"/>
</dbReference>
<reference evidence="2 3" key="1">
    <citation type="submission" date="2019-11" db="EMBL/GenBank/DDBJ databases">
        <authorList>
            <person name="Zhang X.Y."/>
        </authorList>
    </citation>
    <scope>NUCLEOTIDE SEQUENCE [LARGE SCALE GENOMIC DNA]</scope>
    <source>
        <strain evidence="2 3">C176</strain>
    </source>
</reference>
<dbReference type="SUPFAM" id="SSF81301">
    <property type="entry name" value="Nucleotidyltransferase"/>
    <property type="match status" value="1"/>
</dbReference>
<evidence type="ECO:0000259" key="1">
    <source>
        <dbReference type="Pfam" id="PF01909"/>
    </source>
</evidence>
<dbReference type="AlphaFoldDB" id="A0A6N7QVB3"/>
<dbReference type="GO" id="GO:0016779">
    <property type="term" value="F:nucleotidyltransferase activity"/>
    <property type="evidence" value="ECO:0007669"/>
    <property type="project" value="InterPro"/>
</dbReference>
<keyword evidence="3" id="KW-1185">Reference proteome</keyword>
<accession>A0A6N7QVB3</accession>
<feature type="domain" description="Polymerase nucleotidyl transferase" evidence="1">
    <location>
        <begin position="8"/>
        <end position="63"/>
    </location>
</feature>
<comment type="caution">
    <text evidence="2">The sequence shown here is derived from an EMBL/GenBank/DDBJ whole genome shotgun (WGS) entry which is preliminary data.</text>
</comment>
<keyword evidence="2" id="KW-0808">Transferase</keyword>